<proteinExistence type="predicted"/>
<name>A0A7T9DJK6_9ARCH</name>
<protein>
    <submittedName>
        <fullName evidence="1">Uncharacterized protein</fullName>
    </submittedName>
</protein>
<dbReference type="AlphaFoldDB" id="A0A7T9DJK6"/>
<dbReference type="EMBL" id="CP064981">
    <property type="protein sequence ID" value="QQR92487.1"/>
    <property type="molecule type" value="Genomic_DNA"/>
</dbReference>
<sequence length="217" mass="24907">MRIDLPYLIGVSHTWGATKKALRLIEKFGIKGKTLMVEMPQTQVDAIKELAPKLDFDGKNAEQTKRAIDEMMWCGIDFSSTHTPEKGFSLPVLLAIKKGMRVVGMDNNRTQHGMILAHTKGKRFRPITRFYLESYEDLHLRNNRFIRRIKHEKDVGVILVGAGHAPAIKRAIPSRYVNSIPLIQRVTSVPLIQAIHFPNHVARKVRAFKRRRRARIK</sequence>
<organism evidence="1">
    <name type="scientific">Candidatus Iainarchaeum sp</name>
    <dbReference type="NCBI Taxonomy" id="3101447"/>
    <lineage>
        <taxon>Archaea</taxon>
        <taxon>Candidatus Iainarchaeota</taxon>
        <taxon>Candidatus Iainarchaeia</taxon>
        <taxon>Candidatus Iainarchaeales</taxon>
        <taxon>Candidatus Iainarchaeaceae</taxon>
        <taxon>Candidatus Iainarchaeum</taxon>
    </lineage>
</organism>
<accession>A0A7T9DJK6</accession>
<reference evidence="1" key="1">
    <citation type="submission" date="2020-11" db="EMBL/GenBank/DDBJ databases">
        <title>Connecting structure to function with the recovery of over 1000 high-quality activated sludge metagenome-assembled genomes encoding full-length rRNA genes using long-read sequencing.</title>
        <authorList>
            <person name="Singleton C.M."/>
            <person name="Petriglieri F."/>
            <person name="Kristensen J.M."/>
            <person name="Kirkegaard R.H."/>
            <person name="Michaelsen T.Y."/>
            <person name="Andersen M.H."/>
            <person name="Karst S.M."/>
            <person name="Dueholm M.S."/>
            <person name="Nielsen P.H."/>
            <person name="Albertsen M."/>
        </authorList>
    </citation>
    <scope>NUCLEOTIDE SEQUENCE</scope>
    <source>
        <strain evidence="1">Fred_18-Q3-R57-64_BAT3C.431</strain>
    </source>
</reference>
<gene>
    <name evidence="1" type="ORF">IPJ89_05060</name>
</gene>
<dbReference type="Proteomes" id="UP000596004">
    <property type="component" value="Chromosome"/>
</dbReference>
<evidence type="ECO:0000313" key="1">
    <source>
        <dbReference type="EMBL" id="QQR92487.1"/>
    </source>
</evidence>